<organism evidence="7 8">
    <name type="scientific">Segniliparus rugosus (strain ATCC BAA-974 / DSM 45345 / CCUG 50838 / CIP 108380 / JCM 13579 / CDC 945)</name>
    <dbReference type="NCBI Taxonomy" id="679197"/>
    <lineage>
        <taxon>Bacteria</taxon>
        <taxon>Bacillati</taxon>
        <taxon>Actinomycetota</taxon>
        <taxon>Actinomycetes</taxon>
        <taxon>Mycobacteriales</taxon>
        <taxon>Segniliparaceae</taxon>
        <taxon>Segniliparus</taxon>
    </lineage>
</organism>
<gene>
    <name evidence="7" type="ORF">HMPREF9336_03083</name>
</gene>
<evidence type="ECO:0000256" key="2">
    <source>
        <dbReference type="ARBA" id="ARBA00022692"/>
    </source>
</evidence>
<name>E5XUB1_SEGRC</name>
<keyword evidence="3 5" id="KW-1133">Transmembrane helix</keyword>
<feature type="transmembrane region" description="Helical" evidence="5">
    <location>
        <begin position="44"/>
        <end position="62"/>
    </location>
</feature>
<comment type="caution">
    <text evidence="7">The sequence shown here is derived from an EMBL/GenBank/DDBJ whole genome shotgun (WGS) entry which is preliminary data.</text>
</comment>
<keyword evidence="8" id="KW-1185">Reference proteome</keyword>
<dbReference type="HOGENOM" id="CLU_2289713_0_0_11"/>
<feature type="transmembrane region" description="Helical" evidence="5">
    <location>
        <begin position="12"/>
        <end position="32"/>
    </location>
</feature>
<evidence type="ECO:0000259" key="6">
    <source>
        <dbReference type="Pfam" id="PF02656"/>
    </source>
</evidence>
<keyword evidence="2 5" id="KW-0812">Transmembrane</keyword>
<accession>E5XUB1</accession>
<dbReference type="InterPro" id="IPR003807">
    <property type="entry name" value="DUF202"/>
</dbReference>
<evidence type="ECO:0000313" key="8">
    <source>
        <dbReference type="Proteomes" id="UP000004816"/>
    </source>
</evidence>
<evidence type="ECO:0000256" key="4">
    <source>
        <dbReference type="ARBA" id="ARBA00023136"/>
    </source>
</evidence>
<evidence type="ECO:0000256" key="1">
    <source>
        <dbReference type="ARBA" id="ARBA00004127"/>
    </source>
</evidence>
<dbReference type="OrthoDB" id="3701077at2"/>
<keyword evidence="4 5" id="KW-0472">Membrane</keyword>
<dbReference type="GO" id="GO:0012505">
    <property type="term" value="C:endomembrane system"/>
    <property type="evidence" value="ECO:0007669"/>
    <property type="project" value="UniProtKB-SubCell"/>
</dbReference>
<dbReference type="RefSeq" id="WP_007471809.1">
    <property type="nucleotide sequence ID" value="NZ_KI391953.1"/>
</dbReference>
<evidence type="ECO:0000256" key="3">
    <source>
        <dbReference type="ARBA" id="ARBA00022989"/>
    </source>
</evidence>
<evidence type="ECO:0000313" key="7">
    <source>
        <dbReference type="EMBL" id="EFV12052.1"/>
    </source>
</evidence>
<protein>
    <recommendedName>
        <fullName evidence="6">DUF202 domain-containing protein</fullName>
    </recommendedName>
</protein>
<dbReference type="Proteomes" id="UP000004816">
    <property type="component" value="Unassembled WGS sequence"/>
</dbReference>
<proteinExistence type="predicted"/>
<comment type="subcellular location">
    <subcellularLocation>
        <location evidence="1">Endomembrane system</location>
        <topology evidence="1">Multi-pass membrane protein</topology>
    </subcellularLocation>
</comment>
<sequence length="101" mass="10541">MTDANGLAAERVVLAWSRTSLAVFGNAGLLALREWTCRPGPVGAFAALLVVMCVAGFCHAALRRGRALRRARPSPAASPKREVRLVGGCVLALSLVCALAI</sequence>
<dbReference type="EMBL" id="ACZI02000001">
    <property type="protein sequence ID" value="EFV12052.1"/>
    <property type="molecule type" value="Genomic_DNA"/>
</dbReference>
<feature type="domain" description="DUF202" evidence="6">
    <location>
        <begin position="5"/>
        <end position="72"/>
    </location>
</feature>
<dbReference type="AlphaFoldDB" id="E5XUB1"/>
<dbReference type="STRING" id="679197.HMPREF9336_03083"/>
<reference evidence="7 8" key="1">
    <citation type="journal article" date="2011" name="Stand. Genomic Sci.">
        <title>High quality draft genome sequence of Segniliparus rugosus CDC 945(T)= (ATCC BAA-974(T)).</title>
        <authorList>
            <person name="Earl A.M."/>
            <person name="Desjardins C.A."/>
            <person name="Fitzgerald M.G."/>
            <person name="Arachchi H.M."/>
            <person name="Zeng Q."/>
            <person name="Mehta T."/>
            <person name="Griggs A."/>
            <person name="Birren B.W."/>
            <person name="Toney N.C."/>
            <person name="Carr J."/>
            <person name="Posey J."/>
            <person name="Butler W.R."/>
        </authorList>
    </citation>
    <scope>NUCLEOTIDE SEQUENCE [LARGE SCALE GENOMIC DNA]</scope>
    <source>
        <strain evidence="8">ATCC BAA-974 / DSM 45345 / CCUG 50838 / CIP 108380 / JCM 13579 / CDC 945</strain>
    </source>
</reference>
<dbReference type="Pfam" id="PF02656">
    <property type="entry name" value="DUF202"/>
    <property type="match status" value="1"/>
</dbReference>
<evidence type="ECO:0000256" key="5">
    <source>
        <dbReference type="SAM" id="Phobius"/>
    </source>
</evidence>